<feature type="region of interest" description="Disordered" evidence="2">
    <location>
        <begin position="18"/>
        <end position="92"/>
    </location>
</feature>
<name>A0A8H5EYC1_9AGAR</name>
<keyword evidence="4" id="KW-1185">Reference proteome</keyword>
<organism evidence="3 4">
    <name type="scientific">Psilocybe cf. subviscida</name>
    <dbReference type="NCBI Taxonomy" id="2480587"/>
    <lineage>
        <taxon>Eukaryota</taxon>
        <taxon>Fungi</taxon>
        <taxon>Dikarya</taxon>
        <taxon>Basidiomycota</taxon>
        <taxon>Agaricomycotina</taxon>
        <taxon>Agaricomycetes</taxon>
        <taxon>Agaricomycetidae</taxon>
        <taxon>Agaricales</taxon>
        <taxon>Agaricineae</taxon>
        <taxon>Strophariaceae</taxon>
        <taxon>Psilocybe</taxon>
    </lineage>
</organism>
<evidence type="ECO:0000256" key="2">
    <source>
        <dbReference type="SAM" id="MobiDB-lite"/>
    </source>
</evidence>
<sequence length="326" mass="35134">MTSNRVGSVFLGDLHHRLHLSSPGLSPSPSSSPPSTTSGSHAGVFPNSSSPPPSLTTALENMEDGYIGSGDAARTKNARQQQDGSDSVLHAPGKVDPVLALELRLRWIEALVVGMKQQDAGRDRKGKAKEDTYAGTSVAAAATAAGLKRGETISTLTEAVQKQFNQVVDSSEGLRKFIDNYDQNAHLLTPSFALSGILPEPPKYDDMAPEEIYALLAEMEPDIRAADRDMQEISALEAKGVTGAGRLPDYEKLEPRLEALLQAHAEDTELAASLEMRISSLVDKHAAQVDLLSELFVAWDDALASAEDKLTRLEREKAERLRLGLE</sequence>
<reference evidence="3 4" key="1">
    <citation type="journal article" date="2020" name="ISME J.">
        <title>Uncovering the hidden diversity of litter-decomposition mechanisms in mushroom-forming fungi.</title>
        <authorList>
            <person name="Floudas D."/>
            <person name="Bentzer J."/>
            <person name="Ahren D."/>
            <person name="Johansson T."/>
            <person name="Persson P."/>
            <person name="Tunlid A."/>
        </authorList>
    </citation>
    <scope>NUCLEOTIDE SEQUENCE [LARGE SCALE GENOMIC DNA]</scope>
    <source>
        <strain evidence="3 4">CBS 101986</strain>
    </source>
</reference>
<dbReference type="AlphaFoldDB" id="A0A8H5EYC1"/>
<dbReference type="EMBL" id="JAACJJ010000042">
    <property type="protein sequence ID" value="KAF5316752.1"/>
    <property type="molecule type" value="Genomic_DNA"/>
</dbReference>
<dbReference type="InterPro" id="IPR009991">
    <property type="entry name" value="DCTN3"/>
</dbReference>
<feature type="coiled-coil region" evidence="1">
    <location>
        <begin position="296"/>
        <end position="323"/>
    </location>
</feature>
<gene>
    <name evidence="3" type="ORF">D9619_006485</name>
</gene>
<feature type="compositionally biased region" description="Low complexity" evidence="2">
    <location>
        <begin position="20"/>
        <end position="40"/>
    </location>
</feature>
<proteinExistence type="predicted"/>
<comment type="caution">
    <text evidence="3">The sequence shown here is derived from an EMBL/GenBank/DDBJ whole genome shotgun (WGS) entry which is preliminary data.</text>
</comment>
<dbReference type="Proteomes" id="UP000567179">
    <property type="component" value="Unassembled WGS sequence"/>
</dbReference>
<dbReference type="OrthoDB" id="16729at2759"/>
<protein>
    <submittedName>
        <fullName evidence="3">Uncharacterized protein</fullName>
    </submittedName>
</protein>
<accession>A0A8H5EYC1</accession>
<dbReference type="GO" id="GO:0061640">
    <property type="term" value="P:cytoskeleton-dependent cytokinesis"/>
    <property type="evidence" value="ECO:0007669"/>
    <property type="project" value="InterPro"/>
</dbReference>
<dbReference type="GO" id="GO:0005869">
    <property type="term" value="C:dynactin complex"/>
    <property type="evidence" value="ECO:0007669"/>
    <property type="project" value="InterPro"/>
</dbReference>
<evidence type="ECO:0000313" key="3">
    <source>
        <dbReference type="EMBL" id="KAF5316752.1"/>
    </source>
</evidence>
<evidence type="ECO:0000313" key="4">
    <source>
        <dbReference type="Proteomes" id="UP000567179"/>
    </source>
</evidence>
<dbReference type="Pfam" id="PF07426">
    <property type="entry name" value="Dynactin_p22"/>
    <property type="match status" value="1"/>
</dbReference>
<evidence type="ECO:0000256" key="1">
    <source>
        <dbReference type="SAM" id="Coils"/>
    </source>
</evidence>
<keyword evidence="1" id="KW-0175">Coiled coil</keyword>